<gene>
    <name evidence="1" type="ORF">QE364_003909</name>
</gene>
<reference evidence="1" key="1">
    <citation type="submission" date="2023-08" db="EMBL/GenBank/DDBJ databases">
        <title>Functional and genomic diversity of the sorghum phyllosphere microbiome.</title>
        <authorList>
            <person name="Shade A."/>
        </authorList>
    </citation>
    <scope>NUCLEOTIDE SEQUENCE</scope>
    <source>
        <strain evidence="1">SORGH_AS_0885</strain>
    </source>
</reference>
<evidence type="ECO:0000313" key="1">
    <source>
        <dbReference type="EMBL" id="MDR6212178.1"/>
    </source>
</evidence>
<dbReference type="EMBL" id="JAVIZJ010000019">
    <property type="protein sequence ID" value="MDR6212178.1"/>
    <property type="molecule type" value="Genomic_DNA"/>
</dbReference>
<evidence type="ECO:0000313" key="2">
    <source>
        <dbReference type="Proteomes" id="UP001261666"/>
    </source>
</evidence>
<proteinExistence type="predicted"/>
<protein>
    <submittedName>
        <fullName evidence="1">Uncharacterized protein</fullName>
    </submittedName>
</protein>
<sequence length="71" mass="7113">MRLRGVLVGVLALVALEAAVRTSESAKRVGGLVTKVASLTNSALSPTVALIPDTRTSVGDLIQDGLGKAAG</sequence>
<name>A0ACC6INF1_9ACTN</name>
<comment type="caution">
    <text evidence="1">The sequence shown here is derived from an EMBL/GenBank/DDBJ whole genome shotgun (WGS) entry which is preliminary data.</text>
</comment>
<keyword evidence="2" id="KW-1185">Reference proteome</keyword>
<organism evidence="1 2">
    <name type="scientific">Nocardioides zeae</name>
    <dbReference type="NCBI Taxonomy" id="1457234"/>
    <lineage>
        <taxon>Bacteria</taxon>
        <taxon>Bacillati</taxon>
        <taxon>Actinomycetota</taxon>
        <taxon>Actinomycetes</taxon>
        <taxon>Propionibacteriales</taxon>
        <taxon>Nocardioidaceae</taxon>
        <taxon>Nocardioides</taxon>
    </lineage>
</organism>
<accession>A0ACC6INF1</accession>
<dbReference type="Proteomes" id="UP001261666">
    <property type="component" value="Unassembled WGS sequence"/>
</dbReference>